<dbReference type="Proteomes" id="UP001215280">
    <property type="component" value="Unassembled WGS sequence"/>
</dbReference>
<accession>A0AAD7NMI2</accession>
<comment type="caution">
    <text evidence="2">The sequence shown here is derived from an EMBL/GenBank/DDBJ whole genome shotgun (WGS) entry which is preliminary data.</text>
</comment>
<evidence type="ECO:0000313" key="3">
    <source>
        <dbReference type="Proteomes" id="UP001215280"/>
    </source>
</evidence>
<reference evidence="2" key="1">
    <citation type="submission" date="2023-03" db="EMBL/GenBank/DDBJ databases">
        <title>Massive genome expansion in bonnet fungi (Mycena s.s.) driven by repeated elements and novel gene families across ecological guilds.</title>
        <authorList>
            <consortium name="Lawrence Berkeley National Laboratory"/>
            <person name="Harder C.B."/>
            <person name="Miyauchi S."/>
            <person name="Viragh M."/>
            <person name="Kuo A."/>
            <person name="Thoen E."/>
            <person name="Andreopoulos B."/>
            <person name="Lu D."/>
            <person name="Skrede I."/>
            <person name="Drula E."/>
            <person name="Henrissat B."/>
            <person name="Morin E."/>
            <person name="Kohler A."/>
            <person name="Barry K."/>
            <person name="LaButti K."/>
            <person name="Morin E."/>
            <person name="Salamov A."/>
            <person name="Lipzen A."/>
            <person name="Mereny Z."/>
            <person name="Hegedus B."/>
            <person name="Baldrian P."/>
            <person name="Stursova M."/>
            <person name="Weitz H."/>
            <person name="Taylor A."/>
            <person name="Grigoriev I.V."/>
            <person name="Nagy L.G."/>
            <person name="Martin F."/>
            <person name="Kauserud H."/>
        </authorList>
    </citation>
    <scope>NUCLEOTIDE SEQUENCE</scope>
    <source>
        <strain evidence="2">CBHHK188m</strain>
    </source>
</reference>
<feature type="region of interest" description="Disordered" evidence="1">
    <location>
        <begin position="1"/>
        <end position="23"/>
    </location>
</feature>
<sequence>MCTPPSAIRHSDHSSTINKYPSPSPRNTLISAGRLYATPLGLVVRCFSASDMLESDPPRNAGVFMRSTMRRKPALKLYTVSGHRLRPMITRTTHSDTYLQLPTNVFNRFHSTHESNMIFRRLRLLHSPLLSMWYGATTMDARMTVGQCSEDGMMMRDGTTMRRGGDDAPSMRSNPDADAVMASITATIIDFKCQDKSALHI</sequence>
<evidence type="ECO:0000313" key="2">
    <source>
        <dbReference type="EMBL" id="KAJ7768055.1"/>
    </source>
</evidence>
<proteinExistence type="predicted"/>
<dbReference type="AlphaFoldDB" id="A0AAD7NMI2"/>
<dbReference type="EMBL" id="JARJLG010000028">
    <property type="protein sequence ID" value="KAJ7768055.1"/>
    <property type="molecule type" value="Genomic_DNA"/>
</dbReference>
<name>A0AAD7NMI2_9AGAR</name>
<gene>
    <name evidence="2" type="ORF">DFH07DRAFT_1058354</name>
</gene>
<evidence type="ECO:0000256" key="1">
    <source>
        <dbReference type="SAM" id="MobiDB-lite"/>
    </source>
</evidence>
<keyword evidence="3" id="KW-1185">Reference proteome</keyword>
<protein>
    <submittedName>
        <fullName evidence="2">Uncharacterized protein</fullName>
    </submittedName>
</protein>
<feature type="compositionally biased region" description="Polar residues" evidence="1">
    <location>
        <begin position="14"/>
        <end position="23"/>
    </location>
</feature>
<organism evidence="2 3">
    <name type="scientific">Mycena maculata</name>
    <dbReference type="NCBI Taxonomy" id="230809"/>
    <lineage>
        <taxon>Eukaryota</taxon>
        <taxon>Fungi</taxon>
        <taxon>Dikarya</taxon>
        <taxon>Basidiomycota</taxon>
        <taxon>Agaricomycotina</taxon>
        <taxon>Agaricomycetes</taxon>
        <taxon>Agaricomycetidae</taxon>
        <taxon>Agaricales</taxon>
        <taxon>Marasmiineae</taxon>
        <taxon>Mycenaceae</taxon>
        <taxon>Mycena</taxon>
    </lineage>
</organism>